<name>A0A6J6DWS5_9ZZZZ</name>
<dbReference type="SUPFAM" id="SSF50118">
    <property type="entry name" value="Cell growth inhibitor/plasmid maintenance toxic component"/>
    <property type="match status" value="1"/>
</dbReference>
<dbReference type="Pfam" id="PF02452">
    <property type="entry name" value="PemK_toxin"/>
    <property type="match status" value="1"/>
</dbReference>
<accession>A0A6J6DWS5</accession>
<protein>
    <submittedName>
        <fullName evidence="1">Unannotated protein</fullName>
    </submittedName>
</protein>
<dbReference type="AlphaFoldDB" id="A0A6J6DWS5"/>
<dbReference type="InterPro" id="IPR003477">
    <property type="entry name" value="PemK-like"/>
</dbReference>
<dbReference type="EMBL" id="CAEZSR010000083">
    <property type="protein sequence ID" value="CAB4567966.1"/>
    <property type="molecule type" value="Genomic_DNA"/>
</dbReference>
<dbReference type="GO" id="GO:0003677">
    <property type="term" value="F:DNA binding"/>
    <property type="evidence" value="ECO:0007669"/>
    <property type="project" value="InterPro"/>
</dbReference>
<organism evidence="1">
    <name type="scientific">freshwater metagenome</name>
    <dbReference type="NCBI Taxonomy" id="449393"/>
    <lineage>
        <taxon>unclassified sequences</taxon>
        <taxon>metagenomes</taxon>
        <taxon>ecological metagenomes</taxon>
    </lineage>
</organism>
<dbReference type="InterPro" id="IPR011067">
    <property type="entry name" value="Plasmid_toxin/cell-grow_inhib"/>
</dbReference>
<gene>
    <name evidence="1" type="ORF">UFOPK1493_02208</name>
</gene>
<reference evidence="1" key="1">
    <citation type="submission" date="2020-05" db="EMBL/GenBank/DDBJ databases">
        <authorList>
            <person name="Chiriac C."/>
            <person name="Salcher M."/>
            <person name="Ghai R."/>
            <person name="Kavagutti S V."/>
        </authorList>
    </citation>
    <scope>NUCLEOTIDE SEQUENCE</scope>
</reference>
<proteinExistence type="predicted"/>
<dbReference type="Gene3D" id="2.30.30.110">
    <property type="match status" value="1"/>
</dbReference>
<evidence type="ECO:0000313" key="1">
    <source>
        <dbReference type="EMBL" id="CAB4567966.1"/>
    </source>
</evidence>
<sequence length="107" mass="11916">MVSRRPNWAELWWCELPSAGRRPVLILTRPEAVDRLPRLLVAPATTPVRGLPSEVPLDEVDGAPRACVLNLDTPELVPRSTLVEFIAPLPAYRWHDVCGALERAVNC</sequence>